<keyword evidence="1" id="KW-0472">Membrane</keyword>
<dbReference type="EMBL" id="JABURY010000006">
    <property type="protein sequence ID" value="MBC9130026.1"/>
    <property type="molecule type" value="Genomic_DNA"/>
</dbReference>
<reference evidence="2 3" key="1">
    <citation type="submission" date="2020-06" db="EMBL/GenBank/DDBJ databases">
        <title>Frischella cerana isolated from Apis cerana gut homogenate.</title>
        <authorList>
            <person name="Wolter L.A."/>
            <person name="Suenami S."/>
            <person name="Miyazaki R."/>
        </authorList>
    </citation>
    <scope>NUCLEOTIDE SEQUENCE [LARGE SCALE GENOMIC DNA]</scope>
    <source>
        <strain evidence="2 3">Ac13</strain>
    </source>
</reference>
<accession>A0ABR7QUX9</accession>
<feature type="transmembrane region" description="Helical" evidence="1">
    <location>
        <begin position="237"/>
        <end position="263"/>
    </location>
</feature>
<sequence length="276" mass="31598">MPTFTSLMTDTKNFFKNNFMIIIFVIVTVSLLTQLFNYLFLPTIEINNQFEAIINQINAQKTDAASLDNIMQTISQLPDIEKQQFTSYLLNYVFKICLVLFINNIITLSCIGSLIRILSVNQFCGSSLFINSLRLIPQIAIFIICAIPYFMLLSSILLIIKPLAPILFLLAIVIYMLTYVVFTAVIIDARSSGKFLASLKNTLLFIKQQTQLILMIFLFWLLATMALNTFFNLMGNSMIVIFFNTIAENLLVFTSLCCIYRLYLLTQQVSPYDTRH</sequence>
<comment type="caution">
    <text evidence="2">The sequence shown here is derived from an EMBL/GenBank/DDBJ whole genome shotgun (WGS) entry which is preliminary data.</text>
</comment>
<evidence type="ECO:0000313" key="3">
    <source>
        <dbReference type="Proteomes" id="UP000651208"/>
    </source>
</evidence>
<keyword evidence="1" id="KW-0812">Transmembrane</keyword>
<gene>
    <name evidence="2" type="ORF">FcAc13_01725</name>
</gene>
<proteinExistence type="predicted"/>
<feature type="transmembrane region" description="Helical" evidence="1">
    <location>
        <begin position="139"/>
        <end position="160"/>
    </location>
</feature>
<protein>
    <submittedName>
        <fullName evidence="2">Uncharacterized protein</fullName>
    </submittedName>
</protein>
<dbReference type="Proteomes" id="UP000651208">
    <property type="component" value="Unassembled WGS sequence"/>
</dbReference>
<feature type="transmembrane region" description="Helical" evidence="1">
    <location>
        <begin position="166"/>
        <end position="189"/>
    </location>
</feature>
<feature type="transmembrane region" description="Helical" evidence="1">
    <location>
        <begin position="92"/>
        <end position="118"/>
    </location>
</feature>
<organism evidence="2 3">
    <name type="scientific">Frischella japonica</name>
    <dbReference type="NCBI Taxonomy" id="2741544"/>
    <lineage>
        <taxon>Bacteria</taxon>
        <taxon>Pseudomonadati</taxon>
        <taxon>Pseudomonadota</taxon>
        <taxon>Gammaproteobacteria</taxon>
        <taxon>Orbales</taxon>
        <taxon>Orbaceae</taxon>
        <taxon>Frischella</taxon>
    </lineage>
</organism>
<evidence type="ECO:0000313" key="2">
    <source>
        <dbReference type="EMBL" id="MBC9130026.1"/>
    </source>
</evidence>
<evidence type="ECO:0000256" key="1">
    <source>
        <dbReference type="SAM" id="Phobius"/>
    </source>
</evidence>
<feature type="transmembrane region" description="Helical" evidence="1">
    <location>
        <begin position="210"/>
        <end position="231"/>
    </location>
</feature>
<dbReference type="RefSeq" id="WP_187754476.1">
    <property type="nucleotide sequence ID" value="NZ_JABURY010000006.1"/>
</dbReference>
<keyword evidence="3" id="KW-1185">Reference proteome</keyword>
<feature type="transmembrane region" description="Helical" evidence="1">
    <location>
        <begin position="21"/>
        <end position="41"/>
    </location>
</feature>
<keyword evidence="1" id="KW-1133">Transmembrane helix</keyword>
<name>A0ABR7QUX9_9GAMM</name>